<dbReference type="RefSeq" id="WP_106293452.1">
    <property type="nucleotide sequence ID" value="NZ_PVTH01000006.1"/>
</dbReference>
<evidence type="ECO:0000256" key="2">
    <source>
        <dbReference type="ARBA" id="ARBA00022603"/>
    </source>
</evidence>
<evidence type="ECO:0000313" key="5">
    <source>
        <dbReference type="EMBL" id="PRY52381.1"/>
    </source>
</evidence>
<dbReference type="InterPro" id="IPR051259">
    <property type="entry name" value="rRNA_Methyltransferase"/>
</dbReference>
<keyword evidence="3 5" id="KW-0808">Transferase</keyword>
<evidence type="ECO:0000259" key="4">
    <source>
        <dbReference type="SMART" id="SM00967"/>
    </source>
</evidence>
<sequence>MLSKSQISFVNALHLKKNRRDRGLFLVEGTKSISEFINSNYQVDSIYCTGSSLEKFNDLSPSIKLHEISEPELKKISTLNTPQDALAIIRIPEKTPLRSESFLDKYTLVLDGIQDPGNLGTIIRTADWFGFSQMVCSDDTVDAFNPKVVQASMGSLSRLAVHYVNLSSFIKEMQLPVYGAFLEGDSVYETGFDRPGLIVLGNEGKGISDSVIELIADKITIPRFGDAESLNVAVSASIICSEIKRRGL</sequence>
<evidence type="ECO:0000313" key="6">
    <source>
        <dbReference type="Proteomes" id="UP000238034"/>
    </source>
</evidence>
<dbReference type="Pfam" id="PF00588">
    <property type="entry name" value="SpoU_methylase"/>
    <property type="match status" value="1"/>
</dbReference>
<dbReference type="GO" id="GO:0005737">
    <property type="term" value="C:cytoplasm"/>
    <property type="evidence" value="ECO:0007669"/>
    <property type="project" value="UniProtKB-ARBA"/>
</dbReference>
<dbReference type="SUPFAM" id="SSF75217">
    <property type="entry name" value="alpha/beta knot"/>
    <property type="match status" value="1"/>
</dbReference>
<dbReference type="InterPro" id="IPR053888">
    <property type="entry name" value="MRM3-like_sub_bind"/>
</dbReference>
<dbReference type="PANTHER" id="PTHR43191:SF2">
    <property type="entry name" value="RRNA METHYLTRANSFERASE 3, MITOCHONDRIAL"/>
    <property type="match status" value="1"/>
</dbReference>
<dbReference type="Proteomes" id="UP000238034">
    <property type="component" value="Unassembled WGS sequence"/>
</dbReference>
<name>A0A2T0U397_9SPHI</name>
<dbReference type="OrthoDB" id="9785673at2"/>
<dbReference type="GO" id="GO:0008173">
    <property type="term" value="F:RNA methyltransferase activity"/>
    <property type="evidence" value="ECO:0007669"/>
    <property type="project" value="InterPro"/>
</dbReference>
<accession>A0A2T0U397</accession>
<dbReference type="InterPro" id="IPR013123">
    <property type="entry name" value="SpoU_subst-bd"/>
</dbReference>
<comment type="caution">
    <text evidence="5">The sequence shown here is derived from an EMBL/GenBank/DDBJ whole genome shotgun (WGS) entry which is preliminary data.</text>
</comment>
<evidence type="ECO:0000256" key="1">
    <source>
        <dbReference type="ARBA" id="ARBA00007228"/>
    </source>
</evidence>
<proteinExistence type="inferred from homology"/>
<dbReference type="Pfam" id="PF22435">
    <property type="entry name" value="MRM3-like_sub_bind"/>
    <property type="match status" value="1"/>
</dbReference>
<dbReference type="InterPro" id="IPR029026">
    <property type="entry name" value="tRNA_m1G_MTases_N"/>
</dbReference>
<gene>
    <name evidence="5" type="ORF">B0I27_106141</name>
</gene>
<dbReference type="Gene3D" id="3.30.1330.30">
    <property type="match status" value="1"/>
</dbReference>
<dbReference type="SUPFAM" id="SSF55315">
    <property type="entry name" value="L30e-like"/>
    <property type="match status" value="1"/>
</dbReference>
<protein>
    <submittedName>
        <fullName evidence="5">TrmH family RNA methyltransferase</fullName>
    </submittedName>
</protein>
<keyword evidence="6" id="KW-1185">Reference proteome</keyword>
<keyword evidence="2 5" id="KW-0489">Methyltransferase</keyword>
<dbReference type="GO" id="GO:0003723">
    <property type="term" value="F:RNA binding"/>
    <property type="evidence" value="ECO:0007669"/>
    <property type="project" value="InterPro"/>
</dbReference>
<feature type="domain" description="RNA 2-O ribose methyltransferase substrate binding" evidence="4">
    <location>
        <begin position="26"/>
        <end position="95"/>
    </location>
</feature>
<dbReference type="SMART" id="SM00967">
    <property type="entry name" value="SpoU_sub_bind"/>
    <property type="match status" value="1"/>
</dbReference>
<dbReference type="Gene3D" id="3.40.1280.10">
    <property type="match status" value="1"/>
</dbReference>
<dbReference type="PANTHER" id="PTHR43191">
    <property type="entry name" value="RRNA METHYLTRANSFERASE 3"/>
    <property type="match status" value="1"/>
</dbReference>
<comment type="similarity">
    <text evidence="1">Belongs to the class IV-like SAM-binding methyltransferase superfamily. RNA methyltransferase TrmH family.</text>
</comment>
<evidence type="ECO:0000256" key="3">
    <source>
        <dbReference type="ARBA" id="ARBA00022679"/>
    </source>
</evidence>
<dbReference type="GO" id="GO:0032259">
    <property type="term" value="P:methylation"/>
    <property type="evidence" value="ECO:0007669"/>
    <property type="project" value="UniProtKB-KW"/>
</dbReference>
<dbReference type="InterPro" id="IPR029064">
    <property type="entry name" value="Ribosomal_eL30-like_sf"/>
</dbReference>
<dbReference type="AlphaFoldDB" id="A0A2T0U397"/>
<dbReference type="CDD" id="cd18109">
    <property type="entry name" value="SpoU-like_RNA-MTase"/>
    <property type="match status" value="1"/>
</dbReference>
<reference evidence="5 6" key="1">
    <citation type="submission" date="2018-03" db="EMBL/GenBank/DDBJ databases">
        <title>Genomic Encyclopedia of Type Strains, Phase III (KMG-III): the genomes of soil and plant-associated and newly described type strains.</title>
        <authorList>
            <person name="Whitman W."/>
        </authorList>
    </citation>
    <scope>NUCLEOTIDE SEQUENCE [LARGE SCALE GENOMIC DNA]</scope>
    <source>
        <strain evidence="5 6">CGMCC 1.9313</strain>
    </source>
</reference>
<dbReference type="InterPro" id="IPR029028">
    <property type="entry name" value="Alpha/beta_knot_MTases"/>
</dbReference>
<dbReference type="GO" id="GO:0006396">
    <property type="term" value="P:RNA processing"/>
    <property type="evidence" value="ECO:0007669"/>
    <property type="project" value="InterPro"/>
</dbReference>
<dbReference type="EMBL" id="PVTH01000006">
    <property type="protein sequence ID" value="PRY52381.1"/>
    <property type="molecule type" value="Genomic_DNA"/>
</dbReference>
<organism evidence="5 6">
    <name type="scientific">Arcticibacter pallidicorallinus</name>
    <dbReference type="NCBI Taxonomy" id="1259464"/>
    <lineage>
        <taxon>Bacteria</taxon>
        <taxon>Pseudomonadati</taxon>
        <taxon>Bacteroidota</taxon>
        <taxon>Sphingobacteriia</taxon>
        <taxon>Sphingobacteriales</taxon>
        <taxon>Sphingobacteriaceae</taxon>
        <taxon>Arcticibacter</taxon>
    </lineage>
</organism>
<dbReference type="InterPro" id="IPR001537">
    <property type="entry name" value="SpoU_MeTrfase"/>
</dbReference>